<dbReference type="EMBL" id="SRXT01000002">
    <property type="protein sequence ID" value="TGX55013.1"/>
    <property type="molecule type" value="Genomic_DNA"/>
</dbReference>
<evidence type="ECO:0000313" key="2">
    <source>
        <dbReference type="Proteomes" id="UP000306147"/>
    </source>
</evidence>
<keyword evidence="2" id="KW-1185">Reference proteome</keyword>
<gene>
    <name evidence="1" type="ORF">E5A73_06125</name>
</gene>
<organism evidence="1 2">
    <name type="scientific">Sphingomonas gei</name>
    <dbReference type="NCBI Taxonomy" id="1395960"/>
    <lineage>
        <taxon>Bacteria</taxon>
        <taxon>Pseudomonadati</taxon>
        <taxon>Pseudomonadota</taxon>
        <taxon>Alphaproteobacteria</taxon>
        <taxon>Sphingomonadales</taxon>
        <taxon>Sphingomonadaceae</taxon>
        <taxon>Sphingomonas</taxon>
    </lineage>
</organism>
<protein>
    <submittedName>
        <fullName evidence="1">Uracil-DNA glycosylase</fullName>
    </submittedName>
</protein>
<accession>A0A4S1XH05</accession>
<sequence length="188" mass="21085">MTPQQFVSQLCNLRFADAFNPYFDRCSVHDLEDASQRRSGSLEHMLAKAVSADIDAIWIGRDLGFRGGRRTGMALTDDVHFQTHLSRWGISRAKPTIGQPVPERTATCIWEMLEEIDVPIFLWNVFPLHPHEPEASFTNRAPSVGKIAKSDLRYTSTGSPGAIIVVRPRLSRSTGQCSKAHLLRRSAR</sequence>
<proteinExistence type="predicted"/>
<evidence type="ECO:0000313" key="1">
    <source>
        <dbReference type="EMBL" id="TGX55013.1"/>
    </source>
</evidence>
<dbReference type="Proteomes" id="UP000306147">
    <property type="component" value="Unassembled WGS sequence"/>
</dbReference>
<reference evidence="1 2" key="1">
    <citation type="submission" date="2019-04" db="EMBL/GenBank/DDBJ databases">
        <title>Sphingomonas psychrotolerans sp. nov., isolated from soil in the Tianshan Mountains, Xinjiang, China.</title>
        <authorList>
            <person name="Luo Y."/>
            <person name="Sheng H."/>
        </authorList>
    </citation>
    <scope>NUCLEOTIDE SEQUENCE [LARGE SCALE GENOMIC DNA]</scope>
    <source>
        <strain evidence="1 2">ZFGT-11</strain>
    </source>
</reference>
<comment type="caution">
    <text evidence="1">The sequence shown here is derived from an EMBL/GenBank/DDBJ whole genome shotgun (WGS) entry which is preliminary data.</text>
</comment>
<dbReference type="InterPro" id="IPR036895">
    <property type="entry name" value="Uracil-DNA_glycosylase-like_sf"/>
</dbReference>
<dbReference type="RefSeq" id="WP_135962907.1">
    <property type="nucleotide sequence ID" value="NZ_SRXT01000002.1"/>
</dbReference>
<dbReference type="SUPFAM" id="SSF52141">
    <property type="entry name" value="Uracil-DNA glycosylase-like"/>
    <property type="match status" value="1"/>
</dbReference>
<dbReference type="CDD" id="cd10035">
    <property type="entry name" value="UDG_like"/>
    <property type="match status" value="1"/>
</dbReference>
<dbReference type="AlphaFoldDB" id="A0A4S1XH05"/>
<dbReference type="OrthoDB" id="4977218at2"/>
<name>A0A4S1XH05_9SPHN</name>